<accession>A0ABU8CB10</accession>
<dbReference type="Pfam" id="PF11992">
    <property type="entry name" value="TgpA_N"/>
    <property type="match status" value="1"/>
</dbReference>
<evidence type="ECO:0000256" key="1">
    <source>
        <dbReference type="SAM" id="Phobius"/>
    </source>
</evidence>
<feature type="transmembrane region" description="Helical" evidence="1">
    <location>
        <begin position="106"/>
        <end position="134"/>
    </location>
</feature>
<dbReference type="PANTHER" id="PTHR42736:SF1">
    <property type="entry name" value="PROTEIN-GLUTAMINE GAMMA-GLUTAMYLTRANSFERASE"/>
    <property type="match status" value="1"/>
</dbReference>
<name>A0ABU8CB10_9GAMM</name>
<dbReference type="Pfam" id="PF01841">
    <property type="entry name" value="Transglut_core"/>
    <property type="match status" value="1"/>
</dbReference>
<feature type="transmembrane region" description="Helical" evidence="1">
    <location>
        <begin position="531"/>
        <end position="552"/>
    </location>
</feature>
<feature type="transmembrane region" description="Helical" evidence="1">
    <location>
        <begin position="75"/>
        <end position="94"/>
    </location>
</feature>
<comment type="caution">
    <text evidence="3">The sequence shown here is derived from an EMBL/GenBank/DDBJ whole genome shotgun (WGS) entry which is preliminary data.</text>
</comment>
<dbReference type="InterPro" id="IPR052901">
    <property type="entry name" value="Bact_TGase-like"/>
</dbReference>
<dbReference type="Gene3D" id="3.10.620.30">
    <property type="match status" value="1"/>
</dbReference>
<feature type="transmembrane region" description="Helical" evidence="1">
    <location>
        <begin position="154"/>
        <end position="173"/>
    </location>
</feature>
<dbReference type="InterPro" id="IPR038765">
    <property type="entry name" value="Papain-like_cys_pep_sf"/>
</dbReference>
<evidence type="ECO:0000313" key="3">
    <source>
        <dbReference type="EMBL" id="MEH8019179.1"/>
    </source>
</evidence>
<dbReference type="InterPro" id="IPR002931">
    <property type="entry name" value="Transglutaminase-like"/>
</dbReference>
<dbReference type="InterPro" id="IPR021878">
    <property type="entry name" value="TgpA_N"/>
</dbReference>
<dbReference type="EMBL" id="JALAAR010000020">
    <property type="protein sequence ID" value="MEH8019179.1"/>
    <property type="molecule type" value="Genomic_DNA"/>
</dbReference>
<reference evidence="3 4" key="1">
    <citation type="journal article" date="2023" name="Ecotoxicol. Environ. Saf.">
        <title>Mercury remediation potential of mercury-resistant strain Rheinheimera metallidurans sp. nov. isolated from a municipal waste dumping site.</title>
        <authorList>
            <person name="Yadav V."/>
            <person name="Manjhi A."/>
            <person name="Vadakedath N."/>
        </authorList>
    </citation>
    <scope>NUCLEOTIDE SEQUENCE [LARGE SCALE GENOMIC DNA]</scope>
    <source>
        <strain evidence="3 4">E-49</strain>
    </source>
</reference>
<proteinExistence type="predicted"/>
<keyword evidence="4" id="KW-1185">Reference proteome</keyword>
<dbReference type="PANTHER" id="PTHR42736">
    <property type="entry name" value="PROTEIN-GLUTAMINE GAMMA-GLUTAMYLTRANSFERASE"/>
    <property type="match status" value="1"/>
</dbReference>
<evidence type="ECO:0000313" key="4">
    <source>
        <dbReference type="Proteomes" id="UP001375382"/>
    </source>
</evidence>
<keyword evidence="1" id="KW-0472">Membrane</keyword>
<dbReference type="SUPFAM" id="SSF54001">
    <property type="entry name" value="Cysteine proteinases"/>
    <property type="match status" value="1"/>
</dbReference>
<feature type="transmembrane region" description="Helical" evidence="1">
    <location>
        <begin position="51"/>
        <end position="69"/>
    </location>
</feature>
<organism evidence="3 4">
    <name type="scientific">Rheinheimera muenzenbergensis</name>
    <dbReference type="NCBI Taxonomy" id="1193628"/>
    <lineage>
        <taxon>Bacteria</taxon>
        <taxon>Pseudomonadati</taxon>
        <taxon>Pseudomonadota</taxon>
        <taxon>Gammaproteobacteria</taxon>
        <taxon>Chromatiales</taxon>
        <taxon>Chromatiaceae</taxon>
        <taxon>Rheinheimera</taxon>
    </lineage>
</organism>
<gene>
    <name evidence="3" type="ORF">MN202_18225</name>
</gene>
<sequence length="645" mass="72898">MLTSANLLLWAVLQLALLILLQEAFAWWIIAIYALLLLYSATAVLQKRSAASLKLANIVAALLTLALLLNMRQAGVLHFMLQILLLSAILRLFAMRHRHEARQLVWVQYFLIASCFILHQDMLLALVIMLLFGANCYSHYKLFAPAGARLNFTLTGRAVLIILPLWLGMFLLFPRLPPFWQIPNAKIASTGLSDSLDPGSIEQLVQDDRLAFRAEFSGTLPERQQLYWRSYLYEHFDGRTWQVHPQRRQQAVAPPTTAADVATASYRIIAEANQQRNLFALGMPYSSSQGVKIGSGGLIVADKVVSQRFSYSIESALAPLPLQSEREREMNLQLAAGNPKTSEFAAALRQQHNDTEQFIAALAAFFNQQDFYYSLTPPPLGRDSIDQFLFQTRSGFCGHYASATAVLLRHAGIPARVVGGYLGGDWHPQQGYLAVRQREAHAWVEYYSQGHWQHFDPTAAVAPERILQSLDMSLSDDERDMLIPFWQRSSVLQLLSLQLMHLDYYWSVWVLGFDDRSQQDLWRTLRQHIRLIAYSAVAIVLLLLAGMGLWLLHRRRLSKPLPAKQLLLKALKPALKNKAPAQSVSACLNELAKRYPNHAAMLQQLVQYYELAVYAGQPQAEHSLKRLLQQHKSSLAALNRAIKNT</sequence>
<protein>
    <submittedName>
        <fullName evidence="3">DUF3488 and transglutaminase-like domain-containing protein</fullName>
    </submittedName>
</protein>
<feature type="transmembrane region" description="Helical" evidence="1">
    <location>
        <begin position="12"/>
        <end position="39"/>
    </location>
</feature>
<feature type="domain" description="Transglutaminase-like" evidence="2">
    <location>
        <begin position="389"/>
        <end position="459"/>
    </location>
</feature>
<dbReference type="SMART" id="SM00460">
    <property type="entry name" value="TGc"/>
    <property type="match status" value="1"/>
</dbReference>
<evidence type="ECO:0000259" key="2">
    <source>
        <dbReference type="SMART" id="SM00460"/>
    </source>
</evidence>
<keyword evidence="1" id="KW-0812">Transmembrane</keyword>
<keyword evidence="1" id="KW-1133">Transmembrane helix</keyword>
<dbReference type="Proteomes" id="UP001375382">
    <property type="component" value="Unassembled WGS sequence"/>
</dbReference>
<dbReference type="RefSeq" id="WP_335737576.1">
    <property type="nucleotide sequence ID" value="NZ_JALAAR010000020.1"/>
</dbReference>